<dbReference type="Gene3D" id="1.10.150.280">
    <property type="entry name" value="AF1531-like domain"/>
    <property type="match status" value="1"/>
</dbReference>
<feature type="domain" description="Helix-hairpin-helix DNA-binding motif class 1" evidence="1">
    <location>
        <begin position="84"/>
        <end position="103"/>
    </location>
</feature>
<dbReference type="GO" id="GO:0006281">
    <property type="term" value="P:DNA repair"/>
    <property type="evidence" value="ECO:0007669"/>
    <property type="project" value="InterPro"/>
</dbReference>
<reference evidence="2" key="1">
    <citation type="submission" date="2020-10" db="EMBL/GenBank/DDBJ databases">
        <authorList>
            <person name="Gilroy R."/>
        </authorList>
    </citation>
    <scope>NUCLEOTIDE SEQUENCE</scope>
    <source>
        <strain evidence="2">ChiSjej1B19-3389</strain>
    </source>
</reference>
<organism evidence="2 3">
    <name type="scientific">Candidatus Scatavimonas merdigallinarum</name>
    <dbReference type="NCBI Taxonomy" id="2840914"/>
    <lineage>
        <taxon>Bacteria</taxon>
        <taxon>Bacillati</taxon>
        <taxon>Bacillota</taxon>
        <taxon>Clostridia</taxon>
        <taxon>Eubacteriales</taxon>
        <taxon>Oscillospiraceae</taxon>
        <taxon>Oscillospiraceae incertae sedis</taxon>
        <taxon>Candidatus Scatavimonas</taxon>
    </lineage>
</organism>
<dbReference type="PROSITE" id="PS51257">
    <property type="entry name" value="PROKAR_LIPOPROTEIN"/>
    <property type="match status" value="1"/>
</dbReference>
<evidence type="ECO:0000313" key="2">
    <source>
        <dbReference type="EMBL" id="HIQ80638.1"/>
    </source>
</evidence>
<sequence length="136" mass="14779">MKEKLPHTLILVAVALVACAVITGYNAFYVPPTSLPQVIYTQQGTVPSGALESGTEPARQSSTQAQTQPNVALYKININTADEQKLQELEGIGPVLARRIVEYREQNGSFQQLEELKNVKGIGDSVFAGLEHDITI</sequence>
<dbReference type="InterPro" id="IPR051675">
    <property type="entry name" value="Endo/Exo/Phosphatase_dom_1"/>
</dbReference>
<dbReference type="InterPro" id="IPR010994">
    <property type="entry name" value="RuvA_2-like"/>
</dbReference>
<dbReference type="EMBL" id="DVFW01000026">
    <property type="protein sequence ID" value="HIQ80638.1"/>
    <property type="molecule type" value="Genomic_DNA"/>
</dbReference>
<gene>
    <name evidence="2" type="ORF">IAD32_05055</name>
</gene>
<accession>A0A9D0ZHQ6</accession>
<dbReference type="NCBIfam" id="TIGR00426">
    <property type="entry name" value="competence protein ComEA helix-hairpin-helix repeat region"/>
    <property type="match status" value="1"/>
</dbReference>
<dbReference type="Proteomes" id="UP000886787">
    <property type="component" value="Unassembled WGS sequence"/>
</dbReference>
<feature type="domain" description="Helix-hairpin-helix DNA-binding motif class 1" evidence="1">
    <location>
        <begin position="114"/>
        <end position="133"/>
    </location>
</feature>
<dbReference type="SMART" id="SM00278">
    <property type="entry name" value="HhH1"/>
    <property type="match status" value="2"/>
</dbReference>
<dbReference type="InterPro" id="IPR004509">
    <property type="entry name" value="Competence_ComEA_HhH"/>
</dbReference>
<protein>
    <submittedName>
        <fullName evidence="2">Helix-hairpin-helix domain-containing protein</fullName>
    </submittedName>
</protein>
<dbReference type="AlphaFoldDB" id="A0A9D0ZHQ6"/>
<dbReference type="Pfam" id="PF12836">
    <property type="entry name" value="HHH_3"/>
    <property type="match status" value="1"/>
</dbReference>
<dbReference type="SUPFAM" id="SSF47781">
    <property type="entry name" value="RuvA domain 2-like"/>
    <property type="match status" value="1"/>
</dbReference>
<dbReference type="PANTHER" id="PTHR21180:SF32">
    <property type="entry name" value="ENDONUCLEASE_EXONUCLEASE_PHOSPHATASE FAMILY DOMAIN-CONTAINING PROTEIN 1"/>
    <property type="match status" value="1"/>
</dbReference>
<evidence type="ECO:0000259" key="1">
    <source>
        <dbReference type="SMART" id="SM00278"/>
    </source>
</evidence>
<reference evidence="2" key="2">
    <citation type="journal article" date="2021" name="PeerJ">
        <title>Extensive microbial diversity within the chicken gut microbiome revealed by metagenomics and culture.</title>
        <authorList>
            <person name="Gilroy R."/>
            <person name="Ravi A."/>
            <person name="Getino M."/>
            <person name="Pursley I."/>
            <person name="Horton D.L."/>
            <person name="Alikhan N.F."/>
            <person name="Baker D."/>
            <person name="Gharbi K."/>
            <person name="Hall N."/>
            <person name="Watson M."/>
            <person name="Adriaenssens E.M."/>
            <person name="Foster-Nyarko E."/>
            <person name="Jarju S."/>
            <person name="Secka A."/>
            <person name="Antonio M."/>
            <person name="Oren A."/>
            <person name="Chaudhuri R.R."/>
            <person name="La Ragione R."/>
            <person name="Hildebrand F."/>
            <person name="Pallen M.J."/>
        </authorList>
    </citation>
    <scope>NUCLEOTIDE SEQUENCE</scope>
    <source>
        <strain evidence="2">ChiSjej1B19-3389</strain>
    </source>
</reference>
<dbReference type="GO" id="GO:0003677">
    <property type="term" value="F:DNA binding"/>
    <property type="evidence" value="ECO:0007669"/>
    <property type="project" value="InterPro"/>
</dbReference>
<comment type="caution">
    <text evidence="2">The sequence shown here is derived from an EMBL/GenBank/DDBJ whole genome shotgun (WGS) entry which is preliminary data.</text>
</comment>
<proteinExistence type="predicted"/>
<dbReference type="InterPro" id="IPR003583">
    <property type="entry name" value="Hlx-hairpin-Hlx_DNA-bd_motif"/>
</dbReference>
<evidence type="ECO:0000313" key="3">
    <source>
        <dbReference type="Proteomes" id="UP000886787"/>
    </source>
</evidence>
<dbReference type="PANTHER" id="PTHR21180">
    <property type="entry name" value="ENDONUCLEASE/EXONUCLEASE/PHOSPHATASE FAMILY DOMAIN-CONTAINING PROTEIN 1"/>
    <property type="match status" value="1"/>
</dbReference>
<name>A0A9D0ZHQ6_9FIRM</name>